<dbReference type="RefSeq" id="WP_133187993.1">
    <property type="nucleotide sequence ID" value="NZ_SMOD01000037.1"/>
</dbReference>
<organism evidence="2 3">
    <name type="scientific">Paraburkholderia guartelaensis</name>
    <dbReference type="NCBI Taxonomy" id="2546446"/>
    <lineage>
        <taxon>Bacteria</taxon>
        <taxon>Pseudomonadati</taxon>
        <taxon>Pseudomonadota</taxon>
        <taxon>Betaproteobacteria</taxon>
        <taxon>Burkholderiales</taxon>
        <taxon>Burkholderiaceae</taxon>
        <taxon>Paraburkholderia</taxon>
    </lineage>
</organism>
<evidence type="ECO:0000313" key="2">
    <source>
        <dbReference type="EMBL" id="TDG03717.1"/>
    </source>
</evidence>
<dbReference type="Pfam" id="PF13663">
    <property type="entry name" value="DUF4148"/>
    <property type="match status" value="1"/>
</dbReference>
<evidence type="ECO:0000313" key="3">
    <source>
        <dbReference type="Proteomes" id="UP000295606"/>
    </source>
</evidence>
<dbReference type="Proteomes" id="UP000295606">
    <property type="component" value="Unassembled WGS sequence"/>
</dbReference>
<gene>
    <name evidence="2" type="ORF">E1N52_33230</name>
</gene>
<dbReference type="EMBL" id="SMOD01000037">
    <property type="protein sequence ID" value="TDG03717.1"/>
    <property type="molecule type" value="Genomic_DNA"/>
</dbReference>
<proteinExistence type="predicted"/>
<feature type="signal peptide" evidence="1">
    <location>
        <begin position="1"/>
        <end position="22"/>
    </location>
</feature>
<reference evidence="2 3" key="1">
    <citation type="submission" date="2019-03" db="EMBL/GenBank/DDBJ databases">
        <title>Paraburkholderia sp. isolated from native Mimosa gymnas in Guartela State Park, Brazil.</title>
        <authorList>
            <person name="Paulitsch F."/>
            <person name="Hungria M."/>
            <person name="Delamuta J.R.M."/>
            <person name="Ribeiro R.A."/>
            <person name="Dall'Agnol R."/>
            <person name="Silva J.S.B."/>
        </authorList>
    </citation>
    <scope>NUCLEOTIDE SEQUENCE [LARGE SCALE GENOMIC DNA]</scope>
    <source>
        <strain evidence="2 3">CNPSo 3008</strain>
    </source>
</reference>
<comment type="caution">
    <text evidence="2">The sequence shown here is derived from an EMBL/GenBank/DDBJ whole genome shotgun (WGS) entry which is preliminary data.</text>
</comment>
<accession>A0A4R5L6T8</accession>
<sequence>MKVVASALSIAVALAAPAVAFAQSNGALTRAQVRNQLIQLEKAGYRPGDGDQTTYPQQIQQAEARVARTAAASSGYGGVASGTSAYGEATAAAPQAGVPGLRPIYSGQ</sequence>
<feature type="chain" id="PRO_5020812139" evidence="1">
    <location>
        <begin position="23"/>
        <end position="108"/>
    </location>
</feature>
<keyword evidence="1" id="KW-0732">Signal</keyword>
<evidence type="ECO:0000256" key="1">
    <source>
        <dbReference type="SAM" id="SignalP"/>
    </source>
</evidence>
<protein>
    <submittedName>
        <fullName evidence="2">DUF4148 domain-containing protein</fullName>
    </submittedName>
</protein>
<dbReference type="InterPro" id="IPR025421">
    <property type="entry name" value="DUF4148"/>
</dbReference>
<name>A0A4R5L6T8_9BURK</name>
<dbReference type="OrthoDB" id="9009748at2"/>
<dbReference type="AlphaFoldDB" id="A0A4R5L6T8"/>